<keyword evidence="8" id="KW-1185">Reference proteome</keyword>
<dbReference type="InterPro" id="IPR016166">
    <property type="entry name" value="FAD-bd_PCMH"/>
</dbReference>
<keyword evidence="5" id="KW-0732">Signal</keyword>
<dbReference type="PROSITE" id="PS51387">
    <property type="entry name" value="FAD_PCMH"/>
    <property type="match status" value="1"/>
</dbReference>
<dbReference type="InterPro" id="IPR016167">
    <property type="entry name" value="FAD-bd_PCMH_sub1"/>
</dbReference>
<keyword evidence="4" id="KW-0560">Oxidoreductase</keyword>
<reference evidence="7" key="1">
    <citation type="journal article" date="2020" name="Stud. Mycol.">
        <title>101 Dothideomycetes genomes: a test case for predicting lifestyles and emergence of pathogens.</title>
        <authorList>
            <person name="Haridas S."/>
            <person name="Albert R."/>
            <person name="Binder M."/>
            <person name="Bloem J."/>
            <person name="Labutti K."/>
            <person name="Salamov A."/>
            <person name="Andreopoulos B."/>
            <person name="Baker S."/>
            <person name="Barry K."/>
            <person name="Bills G."/>
            <person name="Bluhm B."/>
            <person name="Cannon C."/>
            <person name="Castanera R."/>
            <person name="Culley D."/>
            <person name="Daum C."/>
            <person name="Ezra D."/>
            <person name="Gonzalez J."/>
            <person name="Henrissat B."/>
            <person name="Kuo A."/>
            <person name="Liang C."/>
            <person name="Lipzen A."/>
            <person name="Lutzoni F."/>
            <person name="Magnuson J."/>
            <person name="Mondo S."/>
            <person name="Nolan M."/>
            <person name="Ohm R."/>
            <person name="Pangilinan J."/>
            <person name="Park H.-J."/>
            <person name="Ramirez L."/>
            <person name="Alfaro M."/>
            <person name="Sun H."/>
            <person name="Tritt A."/>
            <person name="Yoshinaga Y."/>
            <person name="Zwiers L.-H."/>
            <person name="Turgeon B."/>
            <person name="Goodwin S."/>
            <person name="Spatafora J."/>
            <person name="Crous P."/>
            <person name="Grigoriev I."/>
        </authorList>
    </citation>
    <scope>NUCLEOTIDE SEQUENCE</scope>
    <source>
        <strain evidence="7">CBS 260.36</strain>
    </source>
</reference>
<organism evidence="7 8">
    <name type="scientific">Myriangium duriaei CBS 260.36</name>
    <dbReference type="NCBI Taxonomy" id="1168546"/>
    <lineage>
        <taxon>Eukaryota</taxon>
        <taxon>Fungi</taxon>
        <taxon>Dikarya</taxon>
        <taxon>Ascomycota</taxon>
        <taxon>Pezizomycotina</taxon>
        <taxon>Dothideomycetes</taxon>
        <taxon>Dothideomycetidae</taxon>
        <taxon>Myriangiales</taxon>
        <taxon>Myriangiaceae</taxon>
        <taxon>Myriangium</taxon>
    </lineage>
</organism>
<gene>
    <name evidence="7" type="ORF">K461DRAFT_314359</name>
</gene>
<dbReference type="InterPro" id="IPR050416">
    <property type="entry name" value="FAD-linked_Oxidoreductase"/>
</dbReference>
<dbReference type="PANTHER" id="PTHR42973:SF54">
    <property type="entry name" value="FAD-BINDING PCMH-TYPE DOMAIN-CONTAINING PROTEIN"/>
    <property type="match status" value="1"/>
</dbReference>
<dbReference type="Gene3D" id="3.40.462.20">
    <property type="match status" value="1"/>
</dbReference>
<feature type="signal peptide" evidence="5">
    <location>
        <begin position="1"/>
        <end position="19"/>
    </location>
</feature>
<dbReference type="Pfam" id="PF01565">
    <property type="entry name" value="FAD_binding_4"/>
    <property type="match status" value="1"/>
</dbReference>
<dbReference type="EMBL" id="ML996089">
    <property type="protein sequence ID" value="KAF2150293.1"/>
    <property type="molecule type" value="Genomic_DNA"/>
</dbReference>
<dbReference type="InterPro" id="IPR016169">
    <property type="entry name" value="FAD-bd_PCMH_sub2"/>
</dbReference>
<accession>A0A9P4IUP1</accession>
<comment type="caution">
    <text evidence="7">The sequence shown here is derived from an EMBL/GenBank/DDBJ whole genome shotgun (WGS) entry which is preliminary data.</text>
</comment>
<name>A0A9P4IUP1_9PEZI</name>
<sequence length="529" mass="57178">MRPCVFSSSLLACFTTATAFIEGTCTETDSGLKWLASKISKDTAISCQGQPLQLHNANRYWSKQNGKNASVVVYPTSKHDVAFAVKASRMTALGDDFAFVSGAHGQTNASSACGFIIDLSWLNSSSVVTDARISDANIPVAIAYQGGAVWADIQKSIIPVGYTAVGARVGNVGAGGFSTGGGIGYLAGALGYASDRLKAMEVVLMDGSIVNATKTNKHNDLFWALQGGGGQFGIVTTFYQEAAIAPKVCDVSVNAVEPADLETAYKNTVDFFNNNKDPYALMYFVVGYDPVSIITGPLALDTVLVTLRFADPYNGNQKTYNETFNPVLAGLNTTTKLSFPNLEYTNVTSLLDPFFPYGFRHGFYGPQTQSITVSYLRRARQIMADYITKSTAANDPPASTVWALQYMYPGLNGNLPVSDCDTAWPHAAAGHQTLFSPTWSLASNDGVMRKFNDRYNSLTRTQQSRSGAHIYDYPNYISPGVQASMVWGNNVRRLISVKEKYDPDCRIHQGNVFASKGCLERGSANMYAS</sequence>
<evidence type="ECO:0000313" key="8">
    <source>
        <dbReference type="Proteomes" id="UP000799439"/>
    </source>
</evidence>
<keyword evidence="2" id="KW-0285">Flavoprotein</keyword>
<evidence type="ECO:0000256" key="5">
    <source>
        <dbReference type="SAM" id="SignalP"/>
    </source>
</evidence>
<dbReference type="GO" id="GO:0016491">
    <property type="term" value="F:oxidoreductase activity"/>
    <property type="evidence" value="ECO:0007669"/>
    <property type="project" value="UniProtKB-KW"/>
</dbReference>
<dbReference type="InterPro" id="IPR036318">
    <property type="entry name" value="FAD-bd_PCMH-like_sf"/>
</dbReference>
<evidence type="ECO:0000256" key="1">
    <source>
        <dbReference type="ARBA" id="ARBA00005466"/>
    </source>
</evidence>
<evidence type="ECO:0000313" key="7">
    <source>
        <dbReference type="EMBL" id="KAF2150293.1"/>
    </source>
</evidence>
<protein>
    <submittedName>
        <fullName evidence="7">FAD-binding domain-containing protein</fullName>
    </submittedName>
</protein>
<dbReference type="InterPro" id="IPR006094">
    <property type="entry name" value="Oxid_FAD_bind_N"/>
</dbReference>
<evidence type="ECO:0000256" key="3">
    <source>
        <dbReference type="ARBA" id="ARBA00022827"/>
    </source>
</evidence>
<dbReference type="SUPFAM" id="SSF56176">
    <property type="entry name" value="FAD-binding/transporter-associated domain-like"/>
    <property type="match status" value="1"/>
</dbReference>
<keyword evidence="3" id="KW-0274">FAD</keyword>
<dbReference type="GO" id="GO:0071949">
    <property type="term" value="F:FAD binding"/>
    <property type="evidence" value="ECO:0007669"/>
    <property type="project" value="InterPro"/>
</dbReference>
<dbReference type="AlphaFoldDB" id="A0A9P4IUP1"/>
<feature type="chain" id="PRO_5040500954" evidence="5">
    <location>
        <begin position="20"/>
        <end position="529"/>
    </location>
</feature>
<dbReference type="PANTHER" id="PTHR42973">
    <property type="entry name" value="BINDING OXIDOREDUCTASE, PUTATIVE (AFU_ORTHOLOGUE AFUA_1G17690)-RELATED"/>
    <property type="match status" value="1"/>
</dbReference>
<comment type="similarity">
    <text evidence="1">Belongs to the oxygen-dependent FAD-linked oxidoreductase family.</text>
</comment>
<proteinExistence type="inferred from homology"/>
<dbReference type="Proteomes" id="UP000799439">
    <property type="component" value="Unassembled WGS sequence"/>
</dbReference>
<evidence type="ECO:0000256" key="4">
    <source>
        <dbReference type="ARBA" id="ARBA00023002"/>
    </source>
</evidence>
<feature type="domain" description="FAD-binding PCMH-type" evidence="6">
    <location>
        <begin position="64"/>
        <end position="245"/>
    </location>
</feature>
<evidence type="ECO:0000259" key="6">
    <source>
        <dbReference type="PROSITE" id="PS51387"/>
    </source>
</evidence>
<dbReference type="OrthoDB" id="2151789at2759"/>
<dbReference type="Gene3D" id="3.30.465.10">
    <property type="match status" value="1"/>
</dbReference>
<evidence type="ECO:0000256" key="2">
    <source>
        <dbReference type="ARBA" id="ARBA00022630"/>
    </source>
</evidence>
<dbReference type="Gene3D" id="3.30.43.10">
    <property type="entry name" value="Uridine Diphospho-n-acetylenolpyruvylglucosamine Reductase, domain 2"/>
    <property type="match status" value="1"/>
</dbReference>